<evidence type="ECO:0000259" key="3">
    <source>
        <dbReference type="Pfam" id="PF05970"/>
    </source>
</evidence>
<accession>A0A0C2YQP8</accession>
<keyword evidence="5" id="KW-1185">Reference proteome</keyword>
<evidence type="ECO:0000256" key="1">
    <source>
        <dbReference type="RuleBase" id="RU363044"/>
    </source>
</evidence>
<dbReference type="Proteomes" id="UP000053989">
    <property type="component" value="Unassembled WGS sequence"/>
</dbReference>
<keyword evidence="1" id="KW-0233">DNA recombination</keyword>
<keyword evidence="1" id="KW-0378">Hydrolase</keyword>
<dbReference type="InParanoid" id="A0A0C2YQP8"/>
<evidence type="ECO:0000256" key="2">
    <source>
        <dbReference type="SAM" id="MobiDB-lite"/>
    </source>
</evidence>
<feature type="region of interest" description="Disordered" evidence="2">
    <location>
        <begin position="31"/>
        <end position="62"/>
    </location>
</feature>
<dbReference type="GO" id="GO:0006281">
    <property type="term" value="P:DNA repair"/>
    <property type="evidence" value="ECO:0007669"/>
    <property type="project" value="UniProtKB-KW"/>
</dbReference>
<dbReference type="HOGENOM" id="CLU_790261_0_0_1"/>
<sequence>MSGNVGGPVQRATEVDIENLLLWKQQMEQDIQSQNSSFSPTSAQDHSDGSNTATVTHNDRTGLGAVTYDNPETNAITEALLPPVDPSMLKVDQHRAYDIVTGHLDQTLSGCELPPLRMLIHGEGGTGKSKVIQTITEYFAHRGVIHVLLKMAYTGVAASLINGKTTHTITMVAVGKNMTISDKLKAKLQQFWQHISYLIIDEMSMLAKRFLAILSCNISTAKMVEGQPSKNESFSGINVILCNDFHQFPPVATSPTEALYFPSNPHKDSAKSQLGRAIYEEFNTVIILKEQMCVTDPVWHDFLEHLCYSRVKEEHIVMLQMLVITNPNSPLTNFKSSPWISTSLVTPQHAV</sequence>
<dbReference type="AlphaFoldDB" id="A0A0C2YQP8"/>
<dbReference type="OrthoDB" id="432234at2759"/>
<evidence type="ECO:0000313" key="5">
    <source>
        <dbReference type="Proteomes" id="UP000053989"/>
    </source>
</evidence>
<dbReference type="SUPFAM" id="SSF52540">
    <property type="entry name" value="P-loop containing nucleoside triphosphate hydrolases"/>
    <property type="match status" value="1"/>
</dbReference>
<keyword evidence="1" id="KW-0227">DNA damage</keyword>
<protein>
    <recommendedName>
        <fullName evidence="1">ATP-dependent DNA helicase</fullName>
        <ecNumber evidence="1">5.6.2.3</ecNumber>
    </recommendedName>
</protein>
<keyword evidence="1" id="KW-0067">ATP-binding</keyword>
<dbReference type="InterPro" id="IPR010285">
    <property type="entry name" value="DNA_helicase_pif1-like_DEAD"/>
</dbReference>
<reference evidence="4 5" key="1">
    <citation type="submission" date="2014-04" db="EMBL/GenBank/DDBJ databases">
        <authorList>
            <consortium name="DOE Joint Genome Institute"/>
            <person name="Kuo A."/>
            <person name="Kohler A."/>
            <person name="Nagy L.G."/>
            <person name="Floudas D."/>
            <person name="Copeland A."/>
            <person name="Barry K.W."/>
            <person name="Cichocki N."/>
            <person name="Veneault-Fourrey C."/>
            <person name="LaButti K."/>
            <person name="Lindquist E.A."/>
            <person name="Lipzen A."/>
            <person name="Lundell T."/>
            <person name="Morin E."/>
            <person name="Murat C."/>
            <person name="Sun H."/>
            <person name="Tunlid A."/>
            <person name="Henrissat B."/>
            <person name="Grigoriev I.V."/>
            <person name="Hibbett D.S."/>
            <person name="Martin F."/>
            <person name="Nordberg H.P."/>
            <person name="Cantor M.N."/>
            <person name="Hua S.X."/>
        </authorList>
    </citation>
    <scope>NUCLEOTIDE SEQUENCE [LARGE SCALE GENOMIC DNA]</scope>
    <source>
        <strain evidence="4 5">Foug A</strain>
    </source>
</reference>
<dbReference type="GO" id="GO:0005524">
    <property type="term" value="F:ATP binding"/>
    <property type="evidence" value="ECO:0007669"/>
    <property type="project" value="UniProtKB-KW"/>
</dbReference>
<dbReference type="GO" id="GO:0000723">
    <property type="term" value="P:telomere maintenance"/>
    <property type="evidence" value="ECO:0007669"/>
    <property type="project" value="InterPro"/>
</dbReference>
<dbReference type="EMBL" id="KN822227">
    <property type="protein sequence ID" value="KIM52048.1"/>
    <property type="molecule type" value="Genomic_DNA"/>
</dbReference>
<dbReference type="PANTHER" id="PTHR47642">
    <property type="entry name" value="ATP-DEPENDENT DNA HELICASE"/>
    <property type="match status" value="1"/>
</dbReference>
<keyword evidence="1" id="KW-0234">DNA repair</keyword>
<comment type="cofactor">
    <cofactor evidence="1">
        <name>Mg(2+)</name>
        <dbReference type="ChEBI" id="CHEBI:18420"/>
    </cofactor>
</comment>
<dbReference type="GO" id="GO:0016887">
    <property type="term" value="F:ATP hydrolysis activity"/>
    <property type="evidence" value="ECO:0007669"/>
    <property type="project" value="RHEA"/>
</dbReference>
<comment type="similarity">
    <text evidence="1">Belongs to the helicase family.</text>
</comment>
<dbReference type="STRING" id="1036808.A0A0C2YQP8"/>
<dbReference type="Pfam" id="PF05970">
    <property type="entry name" value="PIF1"/>
    <property type="match status" value="1"/>
</dbReference>
<keyword evidence="1" id="KW-0547">Nucleotide-binding</keyword>
<dbReference type="GO" id="GO:0006310">
    <property type="term" value="P:DNA recombination"/>
    <property type="evidence" value="ECO:0007669"/>
    <property type="project" value="UniProtKB-KW"/>
</dbReference>
<feature type="compositionally biased region" description="Polar residues" evidence="2">
    <location>
        <begin position="31"/>
        <end position="56"/>
    </location>
</feature>
<evidence type="ECO:0000313" key="4">
    <source>
        <dbReference type="EMBL" id="KIM52048.1"/>
    </source>
</evidence>
<feature type="domain" description="DNA helicase Pif1-like DEAD-box helicase" evidence="3">
    <location>
        <begin position="90"/>
        <end position="257"/>
    </location>
</feature>
<organism evidence="4 5">
    <name type="scientific">Scleroderma citrinum Foug A</name>
    <dbReference type="NCBI Taxonomy" id="1036808"/>
    <lineage>
        <taxon>Eukaryota</taxon>
        <taxon>Fungi</taxon>
        <taxon>Dikarya</taxon>
        <taxon>Basidiomycota</taxon>
        <taxon>Agaricomycotina</taxon>
        <taxon>Agaricomycetes</taxon>
        <taxon>Agaricomycetidae</taxon>
        <taxon>Boletales</taxon>
        <taxon>Sclerodermatineae</taxon>
        <taxon>Sclerodermataceae</taxon>
        <taxon>Scleroderma</taxon>
    </lineage>
</organism>
<dbReference type="InterPro" id="IPR051055">
    <property type="entry name" value="PIF1_helicase"/>
</dbReference>
<proteinExistence type="inferred from homology"/>
<gene>
    <name evidence="4" type="ORF">SCLCIDRAFT_32952</name>
</gene>
<dbReference type="PANTHER" id="PTHR47642:SF6">
    <property type="entry name" value="ATP-DEPENDENT DNA HELICASE"/>
    <property type="match status" value="1"/>
</dbReference>
<reference evidence="5" key="2">
    <citation type="submission" date="2015-01" db="EMBL/GenBank/DDBJ databases">
        <title>Evolutionary Origins and Diversification of the Mycorrhizal Mutualists.</title>
        <authorList>
            <consortium name="DOE Joint Genome Institute"/>
            <consortium name="Mycorrhizal Genomics Consortium"/>
            <person name="Kohler A."/>
            <person name="Kuo A."/>
            <person name="Nagy L.G."/>
            <person name="Floudas D."/>
            <person name="Copeland A."/>
            <person name="Barry K.W."/>
            <person name="Cichocki N."/>
            <person name="Veneault-Fourrey C."/>
            <person name="LaButti K."/>
            <person name="Lindquist E.A."/>
            <person name="Lipzen A."/>
            <person name="Lundell T."/>
            <person name="Morin E."/>
            <person name="Murat C."/>
            <person name="Riley R."/>
            <person name="Ohm R."/>
            <person name="Sun H."/>
            <person name="Tunlid A."/>
            <person name="Henrissat B."/>
            <person name="Grigoriev I.V."/>
            <person name="Hibbett D.S."/>
            <person name="Martin F."/>
        </authorList>
    </citation>
    <scope>NUCLEOTIDE SEQUENCE [LARGE SCALE GENOMIC DNA]</scope>
    <source>
        <strain evidence="5">Foug A</strain>
    </source>
</reference>
<dbReference type="InterPro" id="IPR027417">
    <property type="entry name" value="P-loop_NTPase"/>
</dbReference>
<keyword evidence="1" id="KW-0347">Helicase</keyword>
<dbReference type="GO" id="GO:0043139">
    <property type="term" value="F:5'-3' DNA helicase activity"/>
    <property type="evidence" value="ECO:0007669"/>
    <property type="project" value="UniProtKB-EC"/>
</dbReference>
<dbReference type="EC" id="5.6.2.3" evidence="1"/>
<comment type="catalytic activity">
    <reaction evidence="1">
        <text>ATP + H2O = ADP + phosphate + H(+)</text>
        <dbReference type="Rhea" id="RHEA:13065"/>
        <dbReference type="ChEBI" id="CHEBI:15377"/>
        <dbReference type="ChEBI" id="CHEBI:15378"/>
        <dbReference type="ChEBI" id="CHEBI:30616"/>
        <dbReference type="ChEBI" id="CHEBI:43474"/>
        <dbReference type="ChEBI" id="CHEBI:456216"/>
        <dbReference type="EC" id="5.6.2.3"/>
    </reaction>
</comment>
<dbReference type="Gene3D" id="3.40.50.300">
    <property type="entry name" value="P-loop containing nucleotide triphosphate hydrolases"/>
    <property type="match status" value="1"/>
</dbReference>
<name>A0A0C2YQP8_9AGAM</name>